<name>A0AAW1LKF2_SAPOF</name>
<reference evidence="2" key="1">
    <citation type="submission" date="2024-03" db="EMBL/GenBank/DDBJ databases">
        <title>WGS assembly of Saponaria officinalis var. Norfolk2.</title>
        <authorList>
            <person name="Jenkins J."/>
            <person name="Shu S."/>
            <person name="Grimwood J."/>
            <person name="Barry K."/>
            <person name="Goodstein D."/>
            <person name="Schmutz J."/>
            <person name="Leebens-Mack J."/>
            <person name="Osbourn A."/>
        </authorList>
    </citation>
    <scope>NUCLEOTIDE SEQUENCE [LARGE SCALE GENOMIC DNA]</scope>
    <source>
        <strain evidence="2">JIC</strain>
    </source>
</reference>
<feature type="domain" description="DUF4283" evidence="1">
    <location>
        <begin position="62"/>
        <end position="142"/>
    </location>
</feature>
<accession>A0AAW1LKF2</accession>
<sequence length="182" mass="21047">MSNFNRSGYFDMGGSSIPRAHNNPLGHGNNSNKTIPQHAWRYPRTGPILTLNPNSLLRFKAYWGKCVLGYMVDYRVFSAFALNRYIEDHWVTRGRVRVHRLGDIYALHCTNDEDKEDLLERSVASFDGALMVFTKWSQGVVPRSVRFPYTFLWVRVYGLPFEYLTMEVADVVGNLLGRQYMV</sequence>
<proteinExistence type="predicted"/>
<dbReference type="EMBL" id="JBDFQZ010000004">
    <property type="protein sequence ID" value="KAK9734023.1"/>
    <property type="molecule type" value="Genomic_DNA"/>
</dbReference>
<keyword evidence="3" id="KW-1185">Reference proteome</keyword>
<evidence type="ECO:0000313" key="2">
    <source>
        <dbReference type="EMBL" id="KAK9734023.1"/>
    </source>
</evidence>
<comment type="caution">
    <text evidence="2">The sequence shown here is derived from an EMBL/GenBank/DDBJ whole genome shotgun (WGS) entry which is preliminary data.</text>
</comment>
<dbReference type="AlphaFoldDB" id="A0AAW1LKF2"/>
<dbReference type="Pfam" id="PF14111">
    <property type="entry name" value="DUF4283"/>
    <property type="match status" value="1"/>
</dbReference>
<gene>
    <name evidence="2" type="ORF">RND81_04G109400</name>
</gene>
<dbReference type="InterPro" id="IPR025558">
    <property type="entry name" value="DUF4283"/>
</dbReference>
<organism evidence="2 3">
    <name type="scientific">Saponaria officinalis</name>
    <name type="common">Common soapwort</name>
    <name type="synonym">Lychnis saponaria</name>
    <dbReference type="NCBI Taxonomy" id="3572"/>
    <lineage>
        <taxon>Eukaryota</taxon>
        <taxon>Viridiplantae</taxon>
        <taxon>Streptophyta</taxon>
        <taxon>Embryophyta</taxon>
        <taxon>Tracheophyta</taxon>
        <taxon>Spermatophyta</taxon>
        <taxon>Magnoliopsida</taxon>
        <taxon>eudicotyledons</taxon>
        <taxon>Gunneridae</taxon>
        <taxon>Pentapetalae</taxon>
        <taxon>Caryophyllales</taxon>
        <taxon>Caryophyllaceae</taxon>
        <taxon>Caryophylleae</taxon>
        <taxon>Saponaria</taxon>
    </lineage>
</organism>
<evidence type="ECO:0000259" key="1">
    <source>
        <dbReference type="Pfam" id="PF14111"/>
    </source>
</evidence>
<protein>
    <recommendedName>
        <fullName evidence="1">DUF4283 domain-containing protein</fullName>
    </recommendedName>
</protein>
<dbReference type="Proteomes" id="UP001443914">
    <property type="component" value="Unassembled WGS sequence"/>
</dbReference>
<evidence type="ECO:0000313" key="3">
    <source>
        <dbReference type="Proteomes" id="UP001443914"/>
    </source>
</evidence>